<gene>
    <name evidence="1" type="ORF">ASPZODRAFT_147746</name>
</gene>
<dbReference type="AlphaFoldDB" id="A0A1L9S4M2"/>
<dbReference type="OrthoDB" id="4358152at2759"/>
<dbReference type="RefSeq" id="XP_022576630.1">
    <property type="nucleotide sequence ID" value="XM_022725291.1"/>
</dbReference>
<dbReference type="VEuPathDB" id="FungiDB:ASPZODRAFT_147746"/>
<evidence type="ECO:0000313" key="1">
    <source>
        <dbReference type="EMBL" id="OJJ42120.1"/>
    </source>
</evidence>
<dbReference type="GeneID" id="34611756"/>
<reference evidence="2" key="1">
    <citation type="journal article" date="2017" name="Genome Biol.">
        <title>Comparative genomics reveals high biological diversity and specific adaptations in the industrially and medically important fungal genus Aspergillus.</title>
        <authorList>
            <person name="de Vries R.P."/>
            <person name="Riley R."/>
            <person name="Wiebenga A."/>
            <person name="Aguilar-Osorio G."/>
            <person name="Amillis S."/>
            <person name="Uchima C.A."/>
            <person name="Anderluh G."/>
            <person name="Asadollahi M."/>
            <person name="Askin M."/>
            <person name="Barry K."/>
            <person name="Battaglia E."/>
            <person name="Bayram O."/>
            <person name="Benocci T."/>
            <person name="Braus-Stromeyer S.A."/>
            <person name="Caldana C."/>
            <person name="Canovas D."/>
            <person name="Cerqueira G.C."/>
            <person name="Chen F."/>
            <person name="Chen W."/>
            <person name="Choi C."/>
            <person name="Clum A."/>
            <person name="Dos Santos R.A."/>
            <person name="Damasio A.R."/>
            <person name="Diallinas G."/>
            <person name="Emri T."/>
            <person name="Fekete E."/>
            <person name="Flipphi M."/>
            <person name="Freyberg S."/>
            <person name="Gallo A."/>
            <person name="Gournas C."/>
            <person name="Habgood R."/>
            <person name="Hainaut M."/>
            <person name="Harispe M.L."/>
            <person name="Henrissat B."/>
            <person name="Hilden K.S."/>
            <person name="Hope R."/>
            <person name="Hossain A."/>
            <person name="Karabika E."/>
            <person name="Karaffa L."/>
            <person name="Karanyi Z."/>
            <person name="Krasevec N."/>
            <person name="Kuo A."/>
            <person name="Kusch H."/>
            <person name="LaButti K."/>
            <person name="Lagendijk E.L."/>
            <person name="Lapidus A."/>
            <person name="Levasseur A."/>
            <person name="Lindquist E."/>
            <person name="Lipzen A."/>
            <person name="Logrieco A.F."/>
            <person name="MacCabe A."/>
            <person name="Maekelae M.R."/>
            <person name="Malavazi I."/>
            <person name="Melin P."/>
            <person name="Meyer V."/>
            <person name="Mielnichuk N."/>
            <person name="Miskei M."/>
            <person name="Molnar A.P."/>
            <person name="Mule G."/>
            <person name="Ngan C.Y."/>
            <person name="Orejas M."/>
            <person name="Orosz E."/>
            <person name="Ouedraogo J.P."/>
            <person name="Overkamp K.M."/>
            <person name="Park H.-S."/>
            <person name="Perrone G."/>
            <person name="Piumi F."/>
            <person name="Punt P.J."/>
            <person name="Ram A.F."/>
            <person name="Ramon A."/>
            <person name="Rauscher S."/>
            <person name="Record E."/>
            <person name="Riano-Pachon D.M."/>
            <person name="Robert V."/>
            <person name="Roehrig J."/>
            <person name="Ruller R."/>
            <person name="Salamov A."/>
            <person name="Salih N.S."/>
            <person name="Samson R.A."/>
            <person name="Sandor E."/>
            <person name="Sanguinetti M."/>
            <person name="Schuetze T."/>
            <person name="Sepcic K."/>
            <person name="Shelest E."/>
            <person name="Sherlock G."/>
            <person name="Sophianopoulou V."/>
            <person name="Squina F.M."/>
            <person name="Sun H."/>
            <person name="Susca A."/>
            <person name="Todd R.B."/>
            <person name="Tsang A."/>
            <person name="Unkles S.E."/>
            <person name="van de Wiele N."/>
            <person name="van Rossen-Uffink D."/>
            <person name="Oliveira J.V."/>
            <person name="Vesth T.C."/>
            <person name="Visser J."/>
            <person name="Yu J.-H."/>
            <person name="Zhou M."/>
            <person name="Andersen M.R."/>
            <person name="Archer D.B."/>
            <person name="Baker S.E."/>
            <person name="Benoit I."/>
            <person name="Brakhage A.A."/>
            <person name="Braus G.H."/>
            <person name="Fischer R."/>
            <person name="Frisvad J.C."/>
            <person name="Goldman G.H."/>
            <person name="Houbraken J."/>
            <person name="Oakley B."/>
            <person name="Pocsi I."/>
            <person name="Scazzocchio C."/>
            <person name="Seiboth B."/>
            <person name="vanKuyk P.A."/>
            <person name="Wortman J."/>
            <person name="Dyer P.S."/>
            <person name="Grigoriev I.V."/>
        </authorList>
    </citation>
    <scope>NUCLEOTIDE SEQUENCE [LARGE SCALE GENOMIC DNA]</scope>
    <source>
        <strain evidence="2">CBS 506.65</strain>
    </source>
</reference>
<dbReference type="EMBL" id="KV878368">
    <property type="protein sequence ID" value="OJJ42120.1"/>
    <property type="molecule type" value="Genomic_DNA"/>
</dbReference>
<dbReference type="STRING" id="1073090.A0A1L9S4M2"/>
<evidence type="ECO:0008006" key="3">
    <source>
        <dbReference type="Google" id="ProtNLM"/>
    </source>
</evidence>
<name>A0A1L9S4M2_9EURO</name>
<sequence length="412" mass="47978">MDPFEQIPLHLLLDLLKEVPDLLSLHHLLHASPAISAVFNDYGVEITGAVLTASMSLPIRHLILAVARIKCNTYTKKDVEELLTLFGDDGFGGERWESMPLLSSTVPRNSAPAMREILVLACHIQHLAEQCIELWMQRIQSANLQCLEDPWFKYNLRTSRAPQAYDQHPAGKPYKAPHPGPPTLVERHKVMESMWHIQLLFELQEAARQQRISDWGENYVQRLASLSVVDFWQVLDSRNKCQPLISVVEALESLYNGFSNPLLSPFPRYNGLKRYAWPTRGGSDVWQHSHKDDCRLFFESRGQFYWGFFFKRPSPLTAIPFDPFRRYGFAFWGRDTMATMGFDSEESVTPNDLSHLFKSKSERKRPMGFEFHFRWRSLLTEADERWFAEIRPALYEAWFEWWNRSRGFHVDG</sequence>
<dbReference type="Proteomes" id="UP000184188">
    <property type="component" value="Unassembled WGS sequence"/>
</dbReference>
<proteinExistence type="predicted"/>
<evidence type="ECO:0000313" key="2">
    <source>
        <dbReference type="Proteomes" id="UP000184188"/>
    </source>
</evidence>
<organism evidence="1 2">
    <name type="scientific">Penicilliopsis zonata CBS 506.65</name>
    <dbReference type="NCBI Taxonomy" id="1073090"/>
    <lineage>
        <taxon>Eukaryota</taxon>
        <taxon>Fungi</taxon>
        <taxon>Dikarya</taxon>
        <taxon>Ascomycota</taxon>
        <taxon>Pezizomycotina</taxon>
        <taxon>Eurotiomycetes</taxon>
        <taxon>Eurotiomycetidae</taxon>
        <taxon>Eurotiales</taxon>
        <taxon>Aspergillaceae</taxon>
        <taxon>Penicilliopsis</taxon>
    </lineage>
</organism>
<accession>A0A1L9S4M2</accession>
<keyword evidence="2" id="KW-1185">Reference proteome</keyword>
<protein>
    <recommendedName>
        <fullName evidence="3">F-box domain-containing protein</fullName>
    </recommendedName>
</protein>